<dbReference type="WBParaSite" id="PS1159_v2.g7385.t1">
    <property type="protein sequence ID" value="PS1159_v2.g7385.t1"/>
    <property type="gene ID" value="PS1159_v2.g7385"/>
</dbReference>
<accession>A0AC35GPQ3</accession>
<proteinExistence type="predicted"/>
<organism evidence="1 2">
    <name type="scientific">Panagrolaimus sp. PS1159</name>
    <dbReference type="NCBI Taxonomy" id="55785"/>
    <lineage>
        <taxon>Eukaryota</taxon>
        <taxon>Metazoa</taxon>
        <taxon>Ecdysozoa</taxon>
        <taxon>Nematoda</taxon>
        <taxon>Chromadorea</taxon>
        <taxon>Rhabditida</taxon>
        <taxon>Tylenchina</taxon>
        <taxon>Panagrolaimomorpha</taxon>
        <taxon>Panagrolaimoidea</taxon>
        <taxon>Panagrolaimidae</taxon>
        <taxon>Panagrolaimus</taxon>
    </lineage>
</organism>
<name>A0AC35GPQ3_9BILA</name>
<evidence type="ECO:0000313" key="2">
    <source>
        <dbReference type="WBParaSite" id="PS1159_v2.g7385.t1"/>
    </source>
</evidence>
<sequence length="172" mass="18666">MNVIDYGDQGIVQPAAMKKALMKCIEMKVDIISFSMWSLILDEETIKLVNEMVKEHNILIFKSAGNSGPFYLTLNPGDVFVEDSIFVIGALDTSETENILYNTQNKKLSPTVSHLSSRGPAFNGNYGIDFVAPGTACINSPCFDINQIYQGTSISTPIASGSVACMLSGLKE</sequence>
<reference evidence="2" key="1">
    <citation type="submission" date="2022-11" db="UniProtKB">
        <authorList>
            <consortium name="WormBaseParasite"/>
        </authorList>
    </citation>
    <scope>IDENTIFICATION</scope>
</reference>
<evidence type="ECO:0000313" key="1">
    <source>
        <dbReference type="Proteomes" id="UP000887580"/>
    </source>
</evidence>
<protein>
    <submittedName>
        <fullName evidence="2">Peptidase S8/S53 domain-containing protein</fullName>
    </submittedName>
</protein>
<dbReference type="Proteomes" id="UP000887580">
    <property type="component" value="Unplaced"/>
</dbReference>